<dbReference type="EMBL" id="KQ964268">
    <property type="protein sequence ID" value="KXJ86415.1"/>
    <property type="molecule type" value="Genomic_DNA"/>
</dbReference>
<proteinExistence type="predicted"/>
<evidence type="ECO:0000313" key="2">
    <source>
        <dbReference type="Proteomes" id="UP000070501"/>
    </source>
</evidence>
<keyword evidence="2" id="KW-1185">Reference proteome</keyword>
<reference evidence="2" key="1">
    <citation type="submission" date="2016-02" db="EMBL/GenBank/DDBJ databases">
        <title>Draft genome sequence of Microdochium bolleyi, a fungal endophyte of beachgrass.</title>
        <authorList>
            <consortium name="DOE Joint Genome Institute"/>
            <person name="David A.S."/>
            <person name="May G."/>
            <person name="Haridas S."/>
            <person name="Lim J."/>
            <person name="Wang M."/>
            <person name="Labutti K."/>
            <person name="Lipzen A."/>
            <person name="Barry K."/>
            <person name="Grigoriev I.V."/>
        </authorList>
    </citation>
    <scope>NUCLEOTIDE SEQUENCE [LARGE SCALE GENOMIC DNA]</scope>
    <source>
        <strain evidence="2">J235TASD1</strain>
    </source>
</reference>
<organism evidence="1 2">
    <name type="scientific">Microdochium bolleyi</name>
    <dbReference type="NCBI Taxonomy" id="196109"/>
    <lineage>
        <taxon>Eukaryota</taxon>
        <taxon>Fungi</taxon>
        <taxon>Dikarya</taxon>
        <taxon>Ascomycota</taxon>
        <taxon>Pezizomycotina</taxon>
        <taxon>Sordariomycetes</taxon>
        <taxon>Xylariomycetidae</taxon>
        <taxon>Xylariales</taxon>
        <taxon>Microdochiaceae</taxon>
        <taxon>Microdochium</taxon>
    </lineage>
</organism>
<protein>
    <submittedName>
        <fullName evidence="1">Uncharacterized protein</fullName>
    </submittedName>
</protein>
<feature type="non-terminal residue" evidence="1">
    <location>
        <position position="88"/>
    </location>
</feature>
<evidence type="ECO:0000313" key="1">
    <source>
        <dbReference type="EMBL" id="KXJ86415.1"/>
    </source>
</evidence>
<sequence length="88" mass="9552">MRWPRGHRLPAAPPWVRCSPGGAVVRSWTSLSLGSAISSVGSLAMSKSVVDCQPQQIGKYCHPCVVLLRRIVSLDQLGSVVRKEKELA</sequence>
<dbReference type="Proteomes" id="UP000070501">
    <property type="component" value="Unassembled WGS sequence"/>
</dbReference>
<name>A0A136INB0_9PEZI</name>
<dbReference type="InParanoid" id="A0A136INB0"/>
<dbReference type="AlphaFoldDB" id="A0A136INB0"/>
<accession>A0A136INB0</accession>
<gene>
    <name evidence="1" type="ORF">Micbo1qcDRAFT_168461</name>
</gene>